<protein>
    <recommendedName>
        <fullName evidence="4">Stability/partitioning determinant</fullName>
    </recommendedName>
</protein>
<evidence type="ECO:0000313" key="2">
    <source>
        <dbReference type="EMBL" id="MBA8853702.1"/>
    </source>
</evidence>
<dbReference type="RefSeq" id="WP_182512169.1">
    <property type="nucleotide sequence ID" value="NZ_JACGXG010000016.1"/>
</dbReference>
<organism evidence="2 3">
    <name type="scientific">Brucella intermedia</name>
    <dbReference type="NCBI Taxonomy" id="94625"/>
    <lineage>
        <taxon>Bacteria</taxon>
        <taxon>Pseudomonadati</taxon>
        <taxon>Pseudomonadota</taxon>
        <taxon>Alphaproteobacteria</taxon>
        <taxon>Hyphomicrobiales</taxon>
        <taxon>Brucellaceae</taxon>
        <taxon>Brucella/Ochrobactrum group</taxon>
        <taxon>Brucella</taxon>
    </lineage>
</organism>
<feature type="region of interest" description="Disordered" evidence="1">
    <location>
        <begin position="39"/>
        <end position="59"/>
    </location>
</feature>
<gene>
    <name evidence="2" type="ORF">FHW20_004687</name>
</gene>
<sequence length="112" mass="12837">MSKERSKLSLDDDSEILANWKPKPVVKSDTEATANVAQTQGFVSRQAPVQNRGGELRHDRRYRTGRNAQLNLKVRAETRDRFLDLCDRYGWVQGEGFEMAVKALIEQMDRGK</sequence>
<feature type="compositionally biased region" description="Polar residues" evidence="1">
    <location>
        <begin position="39"/>
        <end position="49"/>
    </location>
</feature>
<comment type="caution">
    <text evidence="2">The sequence shown here is derived from an EMBL/GenBank/DDBJ whole genome shotgun (WGS) entry which is preliminary data.</text>
</comment>
<evidence type="ECO:0000256" key="1">
    <source>
        <dbReference type="SAM" id="MobiDB-lite"/>
    </source>
</evidence>
<accession>A0ABR6AW46</accession>
<evidence type="ECO:0008006" key="4">
    <source>
        <dbReference type="Google" id="ProtNLM"/>
    </source>
</evidence>
<evidence type="ECO:0000313" key="3">
    <source>
        <dbReference type="Proteomes" id="UP000578622"/>
    </source>
</evidence>
<proteinExistence type="predicted"/>
<dbReference type="Proteomes" id="UP000578622">
    <property type="component" value="Unassembled WGS sequence"/>
</dbReference>
<dbReference type="EMBL" id="JACGXG010000016">
    <property type="protein sequence ID" value="MBA8853702.1"/>
    <property type="molecule type" value="Genomic_DNA"/>
</dbReference>
<reference evidence="2 3" key="1">
    <citation type="submission" date="2020-07" db="EMBL/GenBank/DDBJ databases">
        <title>Genomic Encyclopedia of Type Strains, Phase IV (KMG-V): Genome sequencing to study the core and pangenomes of soil and plant-associated prokaryotes.</title>
        <authorList>
            <person name="Whitman W."/>
        </authorList>
    </citation>
    <scope>NUCLEOTIDE SEQUENCE [LARGE SCALE GENOMIC DNA]</scope>
    <source>
        <strain evidence="2 3">RH4WT92</strain>
    </source>
</reference>
<keyword evidence="3" id="KW-1185">Reference proteome</keyword>
<name>A0ABR6AW46_9HYPH</name>